<protein>
    <submittedName>
        <fullName evidence="1">Uncharacterized protein</fullName>
    </submittedName>
</protein>
<comment type="caution">
    <text evidence="1">The sequence shown here is derived from an EMBL/GenBank/DDBJ whole genome shotgun (WGS) entry which is preliminary data.</text>
</comment>
<dbReference type="Proteomes" id="UP000192591">
    <property type="component" value="Unassembled WGS sequence"/>
</dbReference>
<reference evidence="1 2" key="1">
    <citation type="submission" date="2017-02" db="EMBL/GenBank/DDBJ databases">
        <title>Draft genome of Saccharomonospora sp. 154.</title>
        <authorList>
            <person name="Alonso-Carmona G.S."/>
            <person name="De La Haba R."/>
            <person name="Vera-Gargallo B."/>
            <person name="Sandoval-Trujillo A.H."/>
            <person name="Ramirez-Duran N."/>
            <person name="Ventosa A."/>
        </authorList>
    </citation>
    <scope>NUCLEOTIDE SEQUENCE [LARGE SCALE GENOMIC DNA]</scope>
    <source>
        <strain evidence="1 2">LRS4.154</strain>
    </source>
</reference>
<accession>A0A1V8ZXQ7</accession>
<organism evidence="1 2">
    <name type="scientific">Saccharomonospora piscinae</name>
    <dbReference type="NCBI Taxonomy" id="687388"/>
    <lineage>
        <taxon>Bacteria</taxon>
        <taxon>Bacillati</taxon>
        <taxon>Actinomycetota</taxon>
        <taxon>Actinomycetes</taxon>
        <taxon>Pseudonocardiales</taxon>
        <taxon>Pseudonocardiaceae</taxon>
        <taxon>Saccharomonospora</taxon>
    </lineage>
</organism>
<name>A0A1V8ZXQ7_SACPI</name>
<dbReference type="EMBL" id="MWIH01000009">
    <property type="protein sequence ID" value="OQO89652.1"/>
    <property type="molecule type" value="Genomic_DNA"/>
</dbReference>
<dbReference type="AlphaFoldDB" id="A0A1V8ZXQ7"/>
<gene>
    <name evidence="1" type="ORF">B1813_22360</name>
</gene>
<keyword evidence="2" id="KW-1185">Reference proteome</keyword>
<evidence type="ECO:0000313" key="1">
    <source>
        <dbReference type="EMBL" id="OQO89652.1"/>
    </source>
</evidence>
<proteinExistence type="predicted"/>
<sequence>MTGVAWRPGDNPLYHLPILSGVAATVPSMSTPEPRPFQRLDGRLAGKPLDERVLTEQISGTLEQELRRWLASVLGLGGDLASNLAMALDVQTADDSDFTGILAYDTPTTELYVVVDGALQLRHVPRGVTSIDASELAELGRMLHYGRSIYRVNDDGDGLVYRVDPTAEQAFQDTATAAEQTTAALLRAAWQHAYKPDPDATTAYREAVRAVEQLACPLVLPNSPKPTLGTVIAHLRDAEHKWETVLVGKDGDPGGPQPVRELMERLWNGQVSRHGGSKQSRDQDQAEAEAAVHAAVLLVQWLSTGVLRKADA</sequence>
<evidence type="ECO:0000313" key="2">
    <source>
        <dbReference type="Proteomes" id="UP000192591"/>
    </source>
</evidence>